<comment type="caution">
    <text evidence="4">The sequence shown here is derived from an EMBL/GenBank/DDBJ whole genome shotgun (WGS) entry which is preliminary data.</text>
</comment>
<dbReference type="InterPro" id="IPR013106">
    <property type="entry name" value="Ig_V-set"/>
</dbReference>
<dbReference type="InterPro" id="IPR007110">
    <property type="entry name" value="Ig-like_dom"/>
</dbReference>
<dbReference type="PROSITE" id="PS50835">
    <property type="entry name" value="IG_LIKE"/>
    <property type="match status" value="2"/>
</dbReference>
<dbReference type="EMBL" id="CAJVCH010536021">
    <property type="protein sequence ID" value="CAG7825379.1"/>
    <property type="molecule type" value="Genomic_DNA"/>
</dbReference>
<sequence length="427" mass="47780">MKSTELAFLAMLTTVCPFMSSVSSHPSPQCTPTTTEGSSGKKFGFGNFIQLKYLFVHLSPCIWNRVESSSGFIRIPFGSIGWTRTPKEDSVVNHKVTRFFLFFCSSCESLEQTPNQSRILPTDLINMFSWSTPRLFSIALLWILIFYQADPLQSDETSGKEHHPDEDYDSQTLEPLPYFDRNATIITNITVQMGTDVFLSCRVNRLGDKVVSWMKKDDKGIPKLLTYGLITYSSDSRQSPHFEKPNNWQLRLNAVQRTDAGSYQCQMSTHPPKILHFSLNVVAPTVEIVDDGEKPLKDKIFKTGSTLELRCIVGQVGPGIVQHVSWYHGSRLLNNDTYRGGISVKSWVRKDFGLSKLSKLYVANVNKSDSGLYTCSLGRYGNATVFVSVLNGETPAAMQHGQASHPIPVSLLILIFGFLIFASSNFV</sequence>
<feature type="signal peptide" evidence="2">
    <location>
        <begin position="1"/>
        <end position="24"/>
    </location>
</feature>
<organism evidence="4 5">
    <name type="scientific">Allacma fusca</name>
    <dbReference type="NCBI Taxonomy" id="39272"/>
    <lineage>
        <taxon>Eukaryota</taxon>
        <taxon>Metazoa</taxon>
        <taxon>Ecdysozoa</taxon>
        <taxon>Arthropoda</taxon>
        <taxon>Hexapoda</taxon>
        <taxon>Collembola</taxon>
        <taxon>Symphypleona</taxon>
        <taxon>Sminthuridae</taxon>
        <taxon>Allacma</taxon>
    </lineage>
</organism>
<dbReference type="PANTHER" id="PTHR23279">
    <property type="entry name" value="DEFECTIVE PROBOSCIS EXTENSION RESPONSE DPR -RELATED"/>
    <property type="match status" value="1"/>
</dbReference>
<dbReference type="GO" id="GO:0050808">
    <property type="term" value="P:synapse organization"/>
    <property type="evidence" value="ECO:0007669"/>
    <property type="project" value="TreeGrafter"/>
</dbReference>
<feature type="chain" id="PRO_5035208453" description="Ig-like domain-containing protein" evidence="2">
    <location>
        <begin position="25"/>
        <end position="427"/>
    </location>
</feature>
<dbReference type="OrthoDB" id="6354602at2759"/>
<feature type="domain" description="Ig-like" evidence="3">
    <location>
        <begin position="284"/>
        <end position="388"/>
    </location>
</feature>
<keyword evidence="1" id="KW-0472">Membrane</keyword>
<evidence type="ECO:0000256" key="1">
    <source>
        <dbReference type="SAM" id="Phobius"/>
    </source>
</evidence>
<protein>
    <recommendedName>
        <fullName evidence="3">Ig-like domain-containing protein</fullName>
    </recommendedName>
</protein>
<keyword evidence="2" id="KW-0732">Signal</keyword>
<dbReference type="SMART" id="SM00409">
    <property type="entry name" value="IG"/>
    <property type="match status" value="2"/>
</dbReference>
<feature type="transmembrane region" description="Helical" evidence="1">
    <location>
        <begin position="407"/>
        <end position="426"/>
    </location>
</feature>
<dbReference type="Pfam" id="PF07686">
    <property type="entry name" value="V-set"/>
    <property type="match status" value="1"/>
</dbReference>
<dbReference type="InterPro" id="IPR003598">
    <property type="entry name" value="Ig_sub2"/>
</dbReference>
<dbReference type="SMART" id="SM00408">
    <property type="entry name" value="IGc2"/>
    <property type="match status" value="2"/>
</dbReference>
<evidence type="ECO:0000313" key="5">
    <source>
        <dbReference type="Proteomes" id="UP000708208"/>
    </source>
</evidence>
<dbReference type="GO" id="GO:0032589">
    <property type="term" value="C:neuron projection membrane"/>
    <property type="evidence" value="ECO:0007669"/>
    <property type="project" value="TreeGrafter"/>
</dbReference>
<dbReference type="AlphaFoldDB" id="A0A8J2LLI7"/>
<keyword evidence="1" id="KW-1133">Transmembrane helix</keyword>
<evidence type="ECO:0000259" key="3">
    <source>
        <dbReference type="PROSITE" id="PS50835"/>
    </source>
</evidence>
<dbReference type="InterPro" id="IPR003599">
    <property type="entry name" value="Ig_sub"/>
</dbReference>
<evidence type="ECO:0000256" key="2">
    <source>
        <dbReference type="SAM" id="SignalP"/>
    </source>
</evidence>
<evidence type="ECO:0000313" key="4">
    <source>
        <dbReference type="EMBL" id="CAG7825379.1"/>
    </source>
</evidence>
<keyword evidence="5" id="KW-1185">Reference proteome</keyword>
<name>A0A8J2LLI7_9HEXA</name>
<proteinExistence type="predicted"/>
<dbReference type="InterPro" id="IPR037448">
    <property type="entry name" value="Zig-8"/>
</dbReference>
<dbReference type="Proteomes" id="UP000708208">
    <property type="component" value="Unassembled WGS sequence"/>
</dbReference>
<keyword evidence="1" id="KW-0812">Transmembrane</keyword>
<dbReference type="PANTHER" id="PTHR23279:SF3">
    <property type="entry name" value="DEFECTIVE PROBOSCIS EXTENSION RESPONSE 18"/>
    <property type="match status" value="1"/>
</dbReference>
<feature type="domain" description="Ig-like" evidence="3">
    <location>
        <begin position="177"/>
        <end position="275"/>
    </location>
</feature>
<reference evidence="4" key="1">
    <citation type="submission" date="2021-06" db="EMBL/GenBank/DDBJ databases">
        <authorList>
            <person name="Hodson N. C."/>
            <person name="Mongue J. A."/>
            <person name="Jaron S. K."/>
        </authorList>
    </citation>
    <scope>NUCLEOTIDE SEQUENCE</scope>
</reference>
<gene>
    <name evidence="4" type="ORF">AFUS01_LOCUS35492</name>
</gene>
<accession>A0A8J2LLI7</accession>